<name>A0ABP3AIL4_MYCUL</name>
<organism evidence="1 2">
    <name type="scientific">Mycobacterium ulcerans str. Harvey</name>
    <dbReference type="NCBI Taxonomy" id="1299332"/>
    <lineage>
        <taxon>Bacteria</taxon>
        <taxon>Bacillati</taxon>
        <taxon>Actinomycetota</taxon>
        <taxon>Actinomycetes</taxon>
        <taxon>Mycobacteriales</taxon>
        <taxon>Mycobacteriaceae</taxon>
        <taxon>Mycobacterium</taxon>
        <taxon>Mycobacterium ulcerans group</taxon>
    </lineage>
</organism>
<accession>A0ABP3AIL4</accession>
<dbReference type="EMBL" id="JAOL01000107">
    <property type="protein sequence ID" value="EUA90190.1"/>
    <property type="molecule type" value="Genomic_DNA"/>
</dbReference>
<comment type="caution">
    <text evidence="1">The sequence shown here is derived from an EMBL/GenBank/DDBJ whole genome shotgun (WGS) entry which is preliminary data.</text>
</comment>
<sequence>MGEWALISPVATAGIQRQHLLDARSTTLAFSTIFGSKCLPDPVDIDLNGTHAS</sequence>
<keyword evidence="2" id="KW-1185">Reference proteome</keyword>
<gene>
    <name evidence="1" type="ORF">I551_3321</name>
</gene>
<reference evidence="1 2" key="1">
    <citation type="submission" date="2014-01" db="EMBL/GenBank/DDBJ databases">
        <authorList>
            <person name="Dobos K."/>
            <person name="Lenaerts A."/>
            <person name="Ordway D."/>
            <person name="DeGroote M.A."/>
            <person name="Parker T."/>
            <person name="Sizemore C."/>
            <person name="Tallon L.J."/>
            <person name="Sadzewicz L.K."/>
            <person name="Sengamalay N."/>
            <person name="Fraser C.M."/>
            <person name="Hine E."/>
            <person name="Shefchek K.A."/>
            <person name="Das S.P."/>
            <person name="Tettelin H."/>
        </authorList>
    </citation>
    <scope>NUCLEOTIDE SEQUENCE [LARGE SCALE GENOMIC DNA]</scope>
    <source>
        <strain evidence="1 2">Harvey</strain>
    </source>
</reference>
<dbReference type="Proteomes" id="UP000020681">
    <property type="component" value="Unassembled WGS sequence"/>
</dbReference>
<protein>
    <submittedName>
        <fullName evidence="1">Uncharacterized protein</fullName>
    </submittedName>
</protein>
<proteinExistence type="predicted"/>
<evidence type="ECO:0000313" key="1">
    <source>
        <dbReference type="EMBL" id="EUA90190.1"/>
    </source>
</evidence>
<evidence type="ECO:0000313" key="2">
    <source>
        <dbReference type="Proteomes" id="UP000020681"/>
    </source>
</evidence>